<evidence type="ECO:0000256" key="5">
    <source>
        <dbReference type="ARBA" id="ARBA00022786"/>
    </source>
</evidence>
<evidence type="ECO:0000313" key="10">
    <source>
        <dbReference type="Proteomes" id="UP001177023"/>
    </source>
</evidence>
<sequence length="789" mass="89957">MKQNQVEGLDYQLVPKEQFLAFYNTFGAVDDDRDVIQRKVSLARDRQQTATLPVVPTDTVRTLGTKAVQALGLGQTPHNRLRFYIHHQDEDRYELLTIEMKTNWEHFFTFNQVVLIDVLDDEGNGVIQPPAPRSRNGPSMNGGGSLSYARVADQIPGVCGLQNLGNTCFMASSLQCLSNVPPLRQYFLSGHYKGEVNEQNPLGTGGDLAHAFADLLEQLWSGENSSISPRQIKTVIGQIAPRFSGFSQQDSQELMAFVLDGLHEDLNRIKNKPYFADNDEDENKSDEELAKLQWDQYKARNDSIIVDKIHGQIKSTLTCPTCMKISIKFDPICFLSLPLPIPEKQFEQMFLLMQPDKKWALFAMKVTRSTTVPEATKIIQDDLAKSIEYKEKPIVLWKMDERQNVQFLRADDTVAINNSYSSYHQQQHHNKIYGIFVDSPEQQLMVVVKNQSVSNERPVTLPYVFAISPGVEINREWVDNVAMPTIRSEFFKDPQLVHDADEGVPYEIFFETPEGLSPLNEESIRGVSVTTLVIRWQNPQIFNGKDGKALVDRQCRVPVPTLITLKDCIDLFTKDEKLSENDSWYCPRCKEHKRATKRLDLWKLPDVLIIHLKRFIYDRWHREKIGIQVQIPSRGLELNDKLANDKHEHQLLPSPGAVDGIPVLRRNQPDAERMTSSTRCTLPTIISLDIAFAKVGTTEDFSIRIIGAYLSTRNQEVDLEVDRQAYFTRQIAFKDVTKAVSYKFAAIPHIDLRLPSDFFYPIMPNPASSVSMPMLYLSLILIVARACFY</sequence>
<dbReference type="Gene3D" id="3.90.70.10">
    <property type="entry name" value="Cysteine proteinases"/>
    <property type="match status" value="2"/>
</dbReference>
<dbReference type="GO" id="GO:0004843">
    <property type="term" value="F:cysteine-type deubiquitinase activity"/>
    <property type="evidence" value="ECO:0007669"/>
    <property type="project" value="UniProtKB-EC"/>
</dbReference>
<keyword evidence="4" id="KW-0645">Protease</keyword>
<evidence type="ECO:0000256" key="4">
    <source>
        <dbReference type="ARBA" id="ARBA00022670"/>
    </source>
</evidence>
<dbReference type="PROSITE" id="PS00972">
    <property type="entry name" value="USP_1"/>
    <property type="match status" value="1"/>
</dbReference>
<keyword evidence="6" id="KW-0378">Hydrolase</keyword>
<keyword evidence="10" id="KW-1185">Reference proteome</keyword>
<protein>
    <recommendedName>
        <fullName evidence="3">ubiquitinyl hydrolase 1</fullName>
        <ecNumber evidence="3">3.4.19.12</ecNumber>
    </recommendedName>
</protein>
<dbReference type="PROSITE" id="PS50235">
    <property type="entry name" value="USP_3"/>
    <property type="match status" value="1"/>
</dbReference>
<dbReference type="AlphaFoldDB" id="A0AA36G0V2"/>
<accession>A0AA36G0V2</accession>
<proteinExistence type="inferred from homology"/>
<keyword evidence="7" id="KW-0788">Thiol protease</keyword>
<evidence type="ECO:0000256" key="2">
    <source>
        <dbReference type="ARBA" id="ARBA00009085"/>
    </source>
</evidence>
<dbReference type="SUPFAM" id="SSF54001">
    <property type="entry name" value="Cysteine proteinases"/>
    <property type="match status" value="1"/>
</dbReference>
<dbReference type="InterPro" id="IPR001394">
    <property type="entry name" value="Peptidase_C19_UCH"/>
</dbReference>
<dbReference type="Pfam" id="PF00443">
    <property type="entry name" value="UCH"/>
    <property type="match status" value="1"/>
</dbReference>
<evidence type="ECO:0000259" key="8">
    <source>
        <dbReference type="PROSITE" id="PS50235"/>
    </source>
</evidence>
<dbReference type="GO" id="GO:0016579">
    <property type="term" value="P:protein deubiquitination"/>
    <property type="evidence" value="ECO:0007669"/>
    <property type="project" value="InterPro"/>
</dbReference>
<feature type="domain" description="USP" evidence="8">
    <location>
        <begin position="159"/>
        <end position="789"/>
    </location>
</feature>
<dbReference type="PANTHER" id="PTHR21646">
    <property type="entry name" value="UBIQUITIN CARBOXYL-TERMINAL HYDROLASE"/>
    <property type="match status" value="1"/>
</dbReference>
<dbReference type="InterPro" id="IPR028889">
    <property type="entry name" value="USP"/>
</dbReference>
<feature type="non-terminal residue" evidence="9">
    <location>
        <position position="1"/>
    </location>
</feature>
<evidence type="ECO:0000256" key="1">
    <source>
        <dbReference type="ARBA" id="ARBA00000707"/>
    </source>
</evidence>
<name>A0AA36G0V2_9BILA</name>
<comment type="catalytic activity">
    <reaction evidence="1">
        <text>Thiol-dependent hydrolysis of ester, thioester, amide, peptide and isopeptide bonds formed by the C-terminal Gly of ubiquitin (a 76-residue protein attached to proteins as an intracellular targeting signal).</text>
        <dbReference type="EC" id="3.4.19.12"/>
    </reaction>
</comment>
<dbReference type="InterPro" id="IPR050185">
    <property type="entry name" value="Ub_carboxyl-term_hydrolase"/>
</dbReference>
<evidence type="ECO:0000256" key="7">
    <source>
        <dbReference type="ARBA" id="ARBA00022807"/>
    </source>
</evidence>
<evidence type="ECO:0000256" key="3">
    <source>
        <dbReference type="ARBA" id="ARBA00012759"/>
    </source>
</evidence>
<dbReference type="InterPro" id="IPR038765">
    <property type="entry name" value="Papain-like_cys_pep_sf"/>
</dbReference>
<reference evidence="9" key="1">
    <citation type="submission" date="2023-06" db="EMBL/GenBank/DDBJ databases">
        <authorList>
            <person name="Delattre M."/>
        </authorList>
    </citation>
    <scope>NUCLEOTIDE SEQUENCE</scope>
    <source>
        <strain evidence="9">AF72</strain>
    </source>
</reference>
<keyword evidence="5" id="KW-0833">Ubl conjugation pathway</keyword>
<dbReference type="PANTHER" id="PTHR21646:SF24">
    <property type="entry name" value="UBIQUITIN CARBOXYL-TERMINAL HYDROLASE"/>
    <property type="match status" value="1"/>
</dbReference>
<comment type="caution">
    <text evidence="9">The sequence shown here is derived from an EMBL/GenBank/DDBJ whole genome shotgun (WGS) entry which is preliminary data.</text>
</comment>
<evidence type="ECO:0000313" key="9">
    <source>
        <dbReference type="EMBL" id="CAJ0569067.1"/>
    </source>
</evidence>
<dbReference type="GO" id="GO:0006508">
    <property type="term" value="P:proteolysis"/>
    <property type="evidence" value="ECO:0007669"/>
    <property type="project" value="UniProtKB-KW"/>
</dbReference>
<evidence type="ECO:0000256" key="6">
    <source>
        <dbReference type="ARBA" id="ARBA00022801"/>
    </source>
</evidence>
<dbReference type="InterPro" id="IPR018200">
    <property type="entry name" value="USP_CS"/>
</dbReference>
<gene>
    <name evidence="9" type="ORF">MSPICULIGERA_LOCUS7562</name>
</gene>
<dbReference type="EMBL" id="CATQJA010001903">
    <property type="protein sequence ID" value="CAJ0569067.1"/>
    <property type="molecule type" value="Genomic_DNA"/>
</dbReference>
<comment type="similarity">
    <text evidence="2">Belongs to the peptidase C19 family.</text>
</comment>
<dbReference type="Proteomes" id="UP001177023">
    <property type="component" value="Unassembled WGS sequence"/>
</dbReference>
<organism evidence="9 10">
    <name type="scientific">Mesorhabditis spiculigera</name>
    <dbReference type="NCBI Taxonomy" id="96644"/>
    <lineage>
        <taxon>Eukaryota</taxon>
        <taxon>Metazoa</taxon>
        <taxon>Ecdysozoa</taxon>
        <taxon>Nematoda</taxon>
        <taxon>Chromadorea</taxon>
        <taxon>Rhabditida</taxon>
        <taxon>Rhabditina</taxon>
        <taxon>Rhabditomorpha</taxon>
        <taxon>Rhabditoidea</taxon>
        <taxon>Rhabditidae</taxon>
        <taxon>Mesorhabditinae</taxon>
        <taxon>Mesorhabditis</taxon>
    </lineage>
</organism>
<dbReference type="EC" id="3.4.19.12" evidence="3"/>